<evidence type="ECO:0000256" key="3">
    <source>
        <dbReference type="SAM" id="Phobius"/>
    </source>
</evidence>
<dbReference type="Gene3D" id="3.40.50.1000">
    <property type="entry name" value="HAD superfamily/HAD-like"/>
    <property type="match status" value="1"/>
</dbReference>
<gene>
    <name evidence="6" type="ORF">HINF_LOCUS20396</name>
    <name evidence="5" type="ORF">HINF_LOCUS39214</name>
</gene>
<feature type="domain" description="P-type ATPase A" evidence="4">
    <location>
        <begin position="892"/>
        <end position="983"/>
    </location>
</feature>
<proteinExistence type="predicted"/>
<dbReference type="Gene3D" id="2.70.150.10">
    <property type="entry name" value="Calcium-transporting ATPase, cytoplasmic transduction domain A"/>
    <property type="match status" value="1"/>
</dbReference>
<dbReference type="EMBL" id="CAXDID020000055">
    <property type="protein sequence ID" value="CAL6006946.1"/>
    <property type="molecule type" value="Genomic_DNA"/>
</dbReference>
<dbReference type="Gene3D" id="3.40.1110.10">
    <property type="entry name" value="Calcium-transporting ATPase, cytoplasmic domain N"/>
    <property type="match status" value="1"/>
</dbReference>
<feature type="transmembrane region" description="Helical" evidence="3">
    <location>
        <begin position="742"/>
        <end position="762"/>
    </location>
</feature>
<feature type="transmembrane region" description="Helical" evidence="3">
    <location>
        <begin position="40"/>
        <end position="57"/>
    </location>
</feature>
<feature type="transmembrane region" description="Helical" evidence="3">
    <location>
        <begin position="1067"/>
        <end position="1097"/>
    </location>
</feature>
<feature type="transmembrane region" description="Helical" evidence="3">
    <location>
        <begin position="675"/>
        <end position="695"/>
    </location>
</feature>
<dbReference type="InterPro" id="IPR036412">
    <property type="entry name" value="HAD-like_sf"/>
</dbReference>
<evidence type="ECO:0000313" key="6">
    <source>
        <dbReference type="EMBL" id="CAL6006946.1"/>
    </source>
</evidence>
<dbReference type="GO" id="GO:0000166">
    <property type="term" value="F:nucleotide binding"/>
    <property type="evidence" value="ECO:0007669"/>
    <property type="project" value="InterPro"/>
</dbReference>
<dbReference type="SUPFAM" id="SSF56784">
    <property type="entry name" value="HAD-like"/>
    <property type="match status" value="1"/>
</dbReference>
<keyword evidence="2" id="KW-1278">Translocase</keyword>
<dbReference type="InterPro" id="IPR023299">
    <property type="entry name" value="ATPase_P-typ_cyto_dom_N"/>
</dbReference>
<evidence type="ECO:0000313" key="5">
    <source>
        <dbReference type="EMBL" id="CAI9951569.1"/>
    </source>
</evidence>
<dbReference type="GO" id="GO:0016020">
    <property type="term" value="C:membrane"/>
    <property type="evidence" value="ECO:0007669"/>
    <property type="project" value="TreeGrafter"/>
</dbReference>
<feature type="transmembrane region" description="Helical" evidence="3">
    <location>
        <begin position="137"/>
        <end position="154"/>
    </location>
</feature>
<keyword evidence="7" id="KW-1185">Reference proteome</keyword>
<dbReference type="SUPFAM" id="SSF81653">
    <property type="entry name" value="Calcium ATPase, transduction domain A"/>
    <property type="match status" value="1"/>
</dbReference>
<evidence type="ECO:0000313" key="7">
    <source>
        <dbReference type="Proteomes" id="UP001642409"/>
    </source>
</evidence>
<dbReference type="Proteomes" id="UP001642409">
    <property type="component" value="Unassembled WGS sequence"/>
</dbReference>
<dbReference type="GO" id="GO:0043682">
    <property type="term" value="F:P-type divalent copper transporter activity"/>
    <property type="evidence" value="ECO:0007669"/>
    <property type="project" value="TreeGrafter"/>
</dbReference>
<reference evidence="5" key="1">
    <citation type="submission" date="2023-06" db="EMBL/GenBank/DDBJ databases">
        <authorList>
            <person name="Kurt Z."/>
        </authorList>
    </citation>
    <scope>NUCLEOTIDE SEQUENCE</scope>
</reference>
<dbReference type="PANTHER" id="PTHR43520:SF8">
    <property type="entry name" value="P-TYPE CU(+) TRANSPORTER"/>
    <property type="match status" value="1"/>
</dbReference>
<feature type="transmembrane region" description="Helical" evidence="3">
    <location>
        <begin position="1507"/>
        <end position="1526"/>
    </location>
</feature>
<sequence length="1561" mass="177616">MSELSKQDEQPCSITSRYSQSISFCYTREYGRGFFVQMQFVSRCVAEVLLFYFFYGYSKSDSSRPMRGPPRQYYGLNSLSYSSHADLVYKIRFISCSLNCFVVGFTLSITRYDSLISLSYILSDSLKLKSNIQRACYYYWFKLSVLTIFCYMSFCNDLIRFKCSLCCSYCILCELVLIHIRYWHIIFKQQQIVFHSISMEIDNDQINFNPRLTFVSKGYIKVPSERKYMDVSDDFRHPSVCKRENLARRIYSTLNALQQLSHVDDVVARAMMVSVPQLSTKDQRDNLARMLNKEIRLDNGQIKFLCTTVSLSMKEVIVFVQFHNCDPLQKIFDHHYVQLVNDIVAALCAKFTIYNVGEASSNSLTVIGSVGKFDGSILGIQYFTLVYDNCNILTIIYCDPKRYKDNTKQAMIQMILLLTGNNISRIISIKGYPCSCIVLNNAALTKHQTIFQTFDKWERCLGFLIVKSLTDTQSSCSSIDKFDYQPELYQENRSRTSSIEQVVKDISNDELQKSITLINDETVQPNEIITKISQENKTVHIYIVTKRDPTYKQDAAIELKNLIKSQISGDVNFLTTTPSSPQDLIQINLKIQNMHTYQCVKTVEQIMIENGSYNIEIDLASGFVNFMNTTGSQQVIVQALNESGFGCTLLQQQEINSIKHNIDQVSQINYLWNIWTIRSVVGFICALILIILRLIYRTSSVITYINCAISILLTILSLPIIKSGIITSIKRKRVLTETENSIAVLINIVFSIALIVLINIVTSQEAQELNKLDISNGTAAILTIVAIARFIEQYGKRNAIKNFQGLAQSLPEEVYVLKNINLDQLVRHFKVDTQTIQFQSGIDVPLTSQPEESELDFNEYIQQHNVDKILDVIRMRRSSLSSHMDIEDIQLASNHSIYTINLAALTPGRIIAVYRGETIPCDGYILSGFSPIDESFISKRHEGISKGPGDKVFAGTKVLSADIFICACAVGNDTLIGHLISAVKRSTSHANKILQERDDLHLNRELLNSNSHSVKIMQKYRPFVWLCTLIFGVLWLILAFENEYFGNLVLKVYNINSNEKLVKYTTYIAFFVQTITCMLIVCSPFAFTMCFSLVSLVGTNLFGKQSLIIRDCTRVCQQLKNVKIIAFPRTGGLTYGKPLVTSIYIYLNINELINQLIVGGMLMVDCTKSNPQYYINKLQFDGIQPLVEYLSDPKSFNEFIQNNSQIQSLICDKAHFHLKQATSLILASSNGIIGGLVTCLRVLQEHKFTKYVSRQSSFSKLNIPYVQEYQYSPETGIYTGKILNEAKLSEISILNTINTYQFSRLGHVCIQLSNLVDQIEIKALHHVEEEPLKTIFHVNENNQHVLDFVIADSLRQEAYEVIQELQKSYKVLLTSTDSKEQCFETAREVGIPDQNVYYDLKFEEKPKLLQKISKEQGKILYVCDGVNDLKCTAYVDVSLAISEGRDGIKAATDIVSLKCTLEDILVSFQMAKQMDRQLQLASNLAAILTLLLLPFTFGILIFVHFLFIPQIVCIILATIILIILFVSQSNIGAQKIQRKTNEQSEPLISRSDNNLYTSNEY</sequence>
<dbReference type="InterPro" id="IPR036163">
    <property type="entry name" value="HMA_dom_sf"/>
</dbReference>
<feature type="transmembrane region" description="Helical" evidence="3">
    <location>
        <begin position="1023"/>
        <end position="1040"/>
    </location>
</feature>
<evidence type="ECO:0000256" key="1">
    <source>
        <dbReference type="ARBA" id="ARBA00022723"/>
    </source>
</evidence>
<dbReference type="GO" id="GO:0005507">
    <property type="term" value="F:copper ion binding"/>
    <property type="evidence" value="ECO:0007669"/>
    <property type="project" value="TreeGrafter"/>
</dbReference>
<keyword evidence="3" id="KW-0472">Membrane</keyword>
<dbReference type="InterPro" id="IPR059000">
    <property type="entry name" value="ATPase_P-type_domA"/>
</dbReference>
<feature type="transmembrane region" description="Helical" evidence="3">
    <location>
        <begin position="774"/>
        <end position="791"/>
    </location>
</feature>
<name>A0AA86Q3F5_9EUKA</name>
<dbReference type="Pfam" id="PF00122">
    <property type="entry name" value="E1-E2_ATPase"/>
    <property type="match status" value="1"/>
</dbReference>
<keyword evidence="3" id="KW-1133">Transmembrane helix</keyword>
<dbReference type="EMBL" id="CATOUU010000825">
    <property type="protein sequence ID" value="CAI9951569.1"/>
    <property type="molecule type" value="Genomic_DNA"/>
</dbReference>
<dbReference type="PANTHER" id="PTHR43520">
    <property type="entry name" value="ATP7, ISOFORM B"/>
    <property type="match status" value="1"/>
</dbReference>
<dbReference type="InterPro" id="IPR008250">
    <property type="entry name" value="ATPase_P-typ_transduc_dom_A_sf"/>
</dbReference>
<reference evidence="6 7" key="2">
    <citation type="submission" date="2024-07" db="EMBL/GenBank/DDBJ databases">
        <authorList>
            <person name="Akdeniz Z."/>
        </authorList>
    </citation>
    <scope>NUCLEOTIDE SEQUENCE [LARGE SCALE GENOMIC DNA]</scope>
</reference>
<organism evidence="5">
    <name type="scientific">Hexamita inflata</name>
    <dbReference type="NCBI Taxonomy" id="28002"/>
    <lineage>
        <taxon>Eukaryota</taxon>
        <taxon>Metamonada</taxon>
        <taxon>Diplomonadida</taxon>
        <taxon>Hexamitidae</taxon>
        <taxon>Hexamitinae</taxon>
        <taxon>Hexamita</taxon>
    </lineage>
</organism>
<protein>
    <submittedName>
        <fullName evidence="5">Copper-transporting P-type ATPase</fullName>
    </submittedName>
    <submittedName>
        <fullName evidence="6">Copper-transporting_P-type ATPase</fullName>
    </submittedName>
</protein>
<dbReference type="GO" id="GO:0055070">
    <property type="term" value="P:copper ion homeostasis"/>
    <property type="evidence" value="ECO:0007669"/>
    <property type="project" value="TreeGrafter"/>
</dbReference>
<evidence type="ECO:0000259" key="4">
    <source>
        <dbReference type="Pfam" id="PF00122"/>
    </source>
</evidence>
<accession>A0AA86Q3F5</accession>
<dbReference type="SUPFAM" id="SSF55008">
    <property type="entry name" value="HMA, heavy metal-associated domain"/>
    <property type="match status" value="1"/>
</dbReference>
<comment type="caution">
    <text evidence="5">The sequence shown here is derived from an EMBL/GenBank/DDBJ whole genome shotgun (WGS) entry which is preliminary data.</text>
</comment>
<keyword evidence="3" id="KW-0812">Transmembrane</keyword>
<evidence type="ECO:0000256" key="2">
    <source>
        <dbReference type="ARBA" id="ARBA00022967"/>
    </source>
</evidence>
<feature type="transmembrane region" description="Helical" evidence="3">
    <location>
        <begin position="701"/>
        <end position="721"/>
    </location>
</feature>
<feature type="transmembrane region" description="Helical" evidence="3">
    <location>
        <begin position="1480"/>
        <end position="1501"/>
    </location>
</feature>
<dbReference type="InterPro" id="IPR023214">
    <property type="entry name" value="HAD_sf"/>
</dbReference>
<keyword evidence="1" id="KW-0479">Metal-binding</keyword>